<feature type="transmembrane region" description="Helical" evidence="4">
    <location>
        <begin position="53"/>
        <end position="73"/>
    </location>
</feature>
<dbReference type="InterPro" id="IPR020846">
    <property type="entry name" value="MFS_dom"/>
</dbReference>
<dbReference type="InterPro" id="IPR036259">
    <property type="entry name" value="MFS_trans_sf"/>
</dbReference>
<dbReference type="EMBL" id="JASJEV010000006">
    <property type="protein sequence ID" value="MDJ1158767.1"/>
    <property type="molecule type" value="Genomic_DNA"/>
</dbReference>
<feature type="transmembrane region" description="Helical" evidence="4">
    <location>
        <begin position="140"/>
        <end position="161"/>
    </location>
</feature>
<feature type="transmembrane region" description="Helical" evidence="4">
    <location>
        <begin position="346"/>
        <end position="366"/>
    </location>
</feature>
<proteinExistence type="predicted"/>
<dbReference type="Proteomes" id="UP001321492">
    <property type="component" value="Unassembled WGS sequence"/>
</dbReference>
<organism evidence="6 7">
    <name type="scientific">Chelatococcus albus</name>
    <dbReference type="NCBI Taxonomy" id="3047466"/>
    <lineage>
        <taxon>Bacteria</taxon>
        <taxon>Pseudomonadati</taxon>
        <taxon>Pseudomonadota</taxon>
        <taxon>Alphaproteobacteria</taxon>
        <taxon>Hyphomicrobiales</taxon>
        <taxon>Chelatococcaceae</taxon>
        <taxon>Chelatococcus</taxon>
    </lineage>
</organism>
<evidence type="ECO:0000259" key="5">
    <source>
        <dbReference type="PROSITE" id="PS50850"/>
    </source>
</evidence>
<feature type="transmembrane region" description="Helical" evidence="4">
    <location>
        <begin position="208"/>
        <end position="230"/>
    </location>
</feature>
<feature type="transmembrane region" description="Helical" evidence="4">
    <location>
        <begin position="102"/>
        <end position="119"/>
    </location>
</feature>
<dbReference type="Gene3D" id="1.20.1250.20">
    <property type="entry name" value="MFS general substrate transporter like domains"/>
    <property type="match status" value="2"/>
</dbReference>
<feature type="transmembrane region" description="Helical" evidence="4">
    <location>
        <begin position="250"/>
        <end position="275"/>
    </location>
</feature>
<sequence length="400" mass="41108">MSEITAALPRRDVRIVGVVSLAHFSSHFFQLVLPPLFPVMKDALGVGYVQLGLVMTVFFAASGVAQVVAGFLVDRFGPQRVLPTGIALFGAATLIAGLTPNYWALIPVAVLAGLGNSVFHPADYAIMTARVTPTRLARAYSVHVISGTLGWAAAPMTMLALSDLLGWRMALVAAGLAGLALAAFVALEHTNLSVAHQRKAEASPGASSARFLLALPIVMCLVYFALLSMAQSGSQNFLPSLLPQVQGITYALAITATTVYLSASALGSLVGGFIADKTPNHEHIVGGGLLGGGVATLATGFAALSLPLLFVTVAAAGFLTGTTIPSRDMLVRAATPPGATGKVFGFVYSGLDLGAMLAPLVIGFTLDRGYPQLAFAFMAAALVATVASAFVVKGAARRAA</sequence>
<protein>
    <submittedName>
        <fullName evidence="6">MFS transporter</fullName>
    </submittedName>
</protein>
<evidence type="ECO:0000313" key="6">
    <source>
        <dbReference type="EMBL" id="MDJ1158767.1"/>
    </source>
</evidence>
<keyword evidence="1 4" id="KW-0812">Transmembrane</keyword>
<evidence type="ECO:0000256" key="2">
    <source>
        <dbReference type="ARBA" id="ARBA00022989"/>
    </source>
</evidence>
<feature type="transmembrane region" description="Helical" evidence="4">
    <location>
        <begin position="167"/>
        <end position="187"/>
    </location>
</feature>
<keyword evidence="7" id="KW-1185">Reference proteome</keyword>
<dbReference type="PANTHER" id="PTHR43129:SF1">
    <property type="entry name" value="FOSMIDOMYCIN RESISTANCE PROTEIN"/>
    <property type="match status" value="1"/>
</dbReference>
<evidence type="ECO:0000256" key="3">
    <source>
        <dbReference type="ARBA" id="ARBA00023136"/>
    </source>
</evidence>
<evidence type="ECO:0000256" key="1">
    <source>
        <dbReference type="ARBA" id="ARBA00022692"/>
    </source>
</evidence>
<dbReference type="RefSeq" id="WP_283740763.1">
    <property type="nucleotide sequence ID" value="NZ_JASJEV010000006.1"/>
</dbReference>
<comment type="caution">
    <text evidence="6">The sequence shown here is derived from an EMBL/GenBank/DDBJ whole genome shotgun (WGS) entry which is preliminary data.</text>
</comment>
<keyword evidence="2 4" id="KW-1133">Transmembrane helix</keyword>
<dbReference type="InterPro" id="IPR011701">
    <property type="entry name" value="MFS"/>
</dbReference>
<dbReference type="PANTHER" id="PTHR43129">
    <property type="entry name" value="FOSMIDOMYCIN RESISTANCE PROTEIN"/>
    <property type="match status" value="1"/>
</dbReference>
<dbReference type="SUPFAM" id="SSF103473">
    <property type="entry name" value="MFS general substrate transporter"/>
    <property type="match status" value="1"/>
</dbReference>
<accession>A0ABT7AIE6</accession>
<feature type="transmembrane region" description="Helical" evidence="4">
    <location>
        <begin position="284"/>
        <end position="302"/>
    </location>
</feature>
<gene>
    <name evidence="6" type="ORF">QNA08_11030</name>
</gene>
<feature type="transmembrane region" description="Helical" evidence="4">
    <location>
        <begin position="12"/>
        <end position="33"/>
    </location>
</feature>
<feature type="transmembrane region" description="Helical" evidence="4">
    <location>
        <begin position="80"/>
        <end position="96"/>
    </location>
</feature>
<feature type="domain" description="Major facilitator superfamily (MFS) profile" evidence="5">
    <location>
        <begin position="15"/>
        <end position="397"/>
    </location>
</feature>
<evidence type="ECO:0000256" key="4">
    <source>
        <dbReference type="SAM" id="Phobius"/>
    </source>
</evidence>
<dbReference type="Pfam" id="PF07690">
    <property type="entry name" value="MFS_1"/>
    <property type="match status" value="1"/>
</dbReference>
<feature type="transmembrane region" description="Helical" evidence="4">
    <location>
        <begin position="308"/>
        <end position="325"/>
    </location>
</feature>
<keyword evidence="3 4" id="KW-0472">Membrane</keyword>
<evidence type="ECO:0000313" key="7">
    <source>
        <dbReference type="Proteomes" id="UP001321492"/>
    </source>
</evidence>
<dbReference type="PROSITE" id="PS50850">
    <property type="entry name" value="MFS"/>
    <property type="match status" value="1"/>
</dbReference>
<name>A0ABT7AIE6_9HYPH</name>
<feature type="transmembrane region" description="Helical" evidence="4">
    <location>
        <begin position="372"/>
        <end position="392"/>
    </location>
</feature>
<reference evidence="6 7" key="1">
    <citation type="submission" date="2023-05" db="EMBL/GenBank/DDBJ databases">
        <title>Chelatococcus sp. nov., a moderately thermophilic bacterium isolated from hot spring microbial mat.</title>
        <authorList>
            <person name="Hu C.-J."/>
            <person name="Li W.-J."/>
        </authorList>
    </citation>
    <scope>NUCLEOTIDE SEQUENCE [LARGE SCALE GENOMIC DNA]</scope>
    <source>
        <strain evidence="6 7">SYSU G07232</strain>
    </source>
</reference>